<dbReference type="InterPro" id="IPR036249">
    <property type="entry name" value="Thioredoxin-like_sf"/>
</dbReference>
<name>A0ABU4RMD2_9HYPH</name>
<comment type="similarity">
    <text evidence="1">Belongs to the GST superfamily. NadH family.</text>
</comment>
<dbReference type="EMBL" id="JAXAFJ010000003">
    <property type="protein sequence ID" value="MDX6805979.1"/>
    <property type="molecule type" value="Genomic_DNA"/>
</dbReference>
<evidence type="ECO:0000256" key="1">
    <source>
        <dbReference type="PIRNR" id="PIRNR006386"/>
    </source>
</evidence>
<dbReference type="EC" id="5.99.1.4" evidence="1"/>
<keyword evidence="1 3" id="KW-0413">Isomerase</keyword>
<proteinExistence type="inferred from homology"/>
<gene>
    <name evidence="3" type="ORF">SCD90_07875</name>
</gene>
<dbReference type="PIRSF" id="PIRSF006386">
    <property type="entry name" value="HCCAis_GSTk"/>
    <property type="match status" value="1"/>
</dbReference>
<evidence type="ECO:0000259" key="2">
    <source>
        <dbReference type="Pfam" id="PF01323"/>
    </source>
</evidence>
<dbReference type="InterPro" id="IPR001853">
    <property type="entry name" value="DSBA-like_thioredoxin_dom"/>
</dbReference>
<comment type="caution">
    <text evidence="3">The sequence shown here is derived from an EMBL/GenBank/DDBJ whole genome shotgun (WGS) entry which is preliminary data.</text>
</comment>
<dbReference type="Gene3D" id="3.40.30.10">
    <property type="entry name" value="Glutaredoxin"/>
    <property type="match status" value="1"/>
</dbReference>
<dbReference type="PANTHER" id="PTHR42943:SF13">
    <property type="entry name" value="GLUTATHIONE S-TRANSFERASE KAPPA-RELATED"/>
    <property type="match status" value="1"/>
</dbReference>
<organism evidence="3 4">
    <name type="scientific">Terrihabitans rhizophilus</name>
    <dbReference type="NCBI Taxonomy" id="3092662"/>
    <lineage>
        <taxon>Bacteria</taxon>
        <taxon>Pseudomonadati</taxon>
        <taxon>Pseudomonadota</taxon>
        <taxon>Alphaproteobacteria</taxon>
        <taxon>Hyphomicrobiales</taxon>
        <taxon>Terrihabitans</taxon>
    </lineage>
</organism>
<evidence type="ECO:0000313" key="3">
    <source>
        <dbReference type="EMBL" id="MDX6805979.1"/>
    </source>
</evidence>
<sequence>MTDPQHPRIDYYFSFISLWSYVGSLAFQDLVTRHGVEVSYRPINLMEVFAHAGGKPVKERPLQRQAYRLVEMQRWREIRGIPLNLHPRFYPADPSLGHRMLLAALREGLDVAAFAHAGLKAVWGDELDIADPDTLVQLADRSGLPGRDLLAAEGDEDLRARELALTREAKDRQMFGAPYYFYRDEPFWGQDRLDLLERAIVSQRAPILMDAQLAAKS</sequence>
<dbReference type="Pfam" id="PF01323">
    <property type="entry name" value="DSBA"/>
    <property type="match status" value="1"/>
</dbReference>
<dbReference type="Proteomes" id="UP001274321">
    <property type="component" value="Unassembled WGS sequence"/>
</dbReference>
<dbReference type="CDD" id="cd03022">
    <property type="entry name" value="DsbA_HCCA_Iso"/>
    <property type="match status" value="1"/>
</dbReference>
<comment type="catalytic activity">
    <reaction evidence="1">
        <text>2-hydroxychromene-2-carboxylate = (3E)-4-(2-hydroxyphenyl)-2-oxobut-3-enoate</text>
        <dbReference type="Rhea" id="RHEA:27401"/>
        <dbReference type="ChEBI" id="CHEBI:59350"/>
        <dbReference type="ChEBI" id="CHEBI:59353"/>
        <dbReference type="EC" id="5.99.1.4"/>
    </reaction>
</comment>
<accession>A0ABU4RMD2</accession>
<dbReference type="PANTHER" id="PTHR42943">
    <property type="entry name" value="GLUTATHIONE S-TRANSFERASE KAPPA"/>
    <property type="match status" value="1"/>
</dbReference>
<evidence type="ECO:0000313" key="4">
    <source>
        <dbReference type="Proteomes" id="UP001274321"/>
    </source>
</evidence>
<dbReference type="InterPro" id="IPR014440">
    <property type="entry name" value="HCCAis_GSTk"/>
</dbReference>
<dbReference type="GO" id="GO:0016853">
    <property type="term" value="F:isomerase activity"/>
    <property type="evidence" value="ECO:0007669"/>
    <property type="project" value="UniProtKB-KW"/>
</dbReference>
<dbReference type="SUPFAM" id="SSF52833">
    <property type="entry name" value="Thioredoxin-like"/>
    <property type="match status" value="1"/>
</dbReference>
<dbReference type="RefSeq" id="WP_319844096.1">
    <property type="nucleotide sequence ID" value="NZ_JAXAFJ010000003.1"/>
</dbReference>
<protein>
    <recommendedName>
        <fullName evidence="1">2-hydroxychromene-2-carboxylate isomerase</fullName>
        <ecNumber evidence="1">5.99.1.4</ecNumber>
    </recommendedName>
</protein>
<keyword evidence="4" id="KW-1185">Reference proteome</keyword>
<reference evidence="3 4" key="1">
    <citation type="submission" date="2023-11" db="EMBL/GenBank/DDBJ databases">
        <authorList>
            <person name="Bao R."/>
        </authorList>
    </citation>
    <scope>NUCLEOTIDE SEQUENCE [LARGE SCALE GENOMIC DNA]</scope>
    <source>
        <strain evidence="3 4">PJ23</strain>
    </source>
</reference>
<dbReference type="InterPro" id="IPR051924">
    <property type="entry name" value="GST_Kappa/NadH"/>
</dbReference>
<dbReference type="InterPro" id="IPR044087">
    <property type="entry name" value="NahD-like"/>
</dbReference>
<feature type="domain" description="DSBA-like thioredoxin" evidence="2">
    <location>
        <begin position="9"/>
        <end position="200"/>
    </location>
</feature>